<sequence length="140" mass="16052">MVMRNMTDKNEKNDDSVQMEAMAEEEAEKSFVGETQTFRIPSRVECESVEPKDVEMITGSSHKQPESPSLFAPPGFEKTEGTNECEVDIDVMRVVSTKSNMKGGRKSIRKIGLRLKENLVEASRRRPEKNWNKNRNQTMR</sequence>
<dbReference type="Proteomes" id="UP001341840">
    <property type="component" value="Unassembled WGS sequence"/>
</dbReference>
<name>A0ABU6Z3K2_9FABA</name>
<evidence type="ECO:0000313" key="3">
    <source>
        <dbReference type="Proteomes" id="UP001341840"/>
    </source>
</evidence>
<dbReference type="EMBL" id="JASCZI010271888">
    <property type="protein sequence ID" value="MED6216825.1"/>
    <property type="molecule type" value="Genomic_DNA"/>
</dbReference>
<keyword evidence="3" id="KW-1185">Reference proteome</keyword>
<gene>
    <name evidence="2" type="ORF">PIB30_011415</name>
</gene>
<evidence type="ECO:0000313" key="2">
    <source>
        <dbReference type="EMBL" id="MED6216825.1"/>
    </source>
</evidence>
<feature type="region of interest" description="Disordered" evidence="1">
    <location>
        <begin position="1"/>
        <end position="36"/>
    </location>
</feature>
<proteinExistence type="predicted"/>
<feature type="region of interest" description="Disordered" evidence="1">
    <location>
        <begin position="118"/>
        <end position="140"/>
    </location>
</feature>
<comment type="caution">
    <text evidence="2">The sequence shown here is derived from an EMBL/GenBank/DDBJ whole genome shotgun (WGS) entry which is preliminary data.</text>
</comment>
<evidence type="ECO:0000256" key="1">
    <source>
        <dbReference type="SAM" id="MobiDB-lite"/>
    </source>
</evidence>
<reference evidence="2 3" key="1">
    <citation type="journal article" date="2023" name="Plants (Basel)">
        <title>Bridging the Gap: Combining Genomics and Transcriptomics Approaches to Understand Stylosanthes scabra, an Orphan Legume from the Brazilian Caatinga.</title>
        <authorList>
            <person name="Ferreira-Neto J.R.C."/>
            <person name="da Silva M.D."/>
            <person name="Binneck E."/>
            <person name="de Melo N.F."/>
            <person name="da Silva R.H."/>
            <person name="de Melo A.L.T.M."/>
            <person name="Pandolfi V."/>
            <person name="Bustamante F.O."/>
            <person name="Brasileiro-Vidal A.C."/>
            <person name="Benko-Iseppon A.M."/>
        </authorList>
    </citation>
    <scope>NUCLEOTIDE SEQUENCE [LARGE SCALE GENOMIC DNA]</scope>
    <source>
        <tissue evidence="2">Leaves</tissue>
    </source>
</reference>
<feature type="compositionally biased region" description="Basic and acidic residues" evidence="1">
    <location>
        <begin position="118"/>
        <end position="131"/>
    </location>
</feature>
<feature type="compositionally biased region" description="Basic and acidic residues" evidence="1">
    <location>
        <begin position="1"/>
        <end position="15"/>
    </location>
</feature>
<feature type="region of interest" description="Disordered" evidence="1">
    <location>
        <begin position="56"/>
        <end position="83"/>
    </location>
</feature>
<protein>
    <submittedName>
        <fullName evidence="2">Uncharacterized protein</fullName>
    </submittedName>
</protein>
<organism evidence="2 3">
    <name type="scientific">Stylosanthes scabra</name>
    <dbReference type="NCBI Taxonomy" id="79078"/>
    <lineage>
        <taxon>Eukaryota</taxon>
        <taxon>Viridiplantae</taxon>
        <taxon>Streptophyta</taxon>
        <taxon>Embryophyta</taxon>
        <taxon>Tracheophyta</taxon>
        <taxon>Spermatophyta</taxon>
        <taxon>Magnoliopsida</taxon>
        <taxon>eudicotyledons</taxon>
        <taxon>Gunneridae</taxon>
        <taxon>Pentapetalae</taxon>
        <taxon>rosids</taxon>
        <taxon>fabids</taxon>
        <taxon>Fabales</taxon>
        <taxon>Fabaceae</taxon>
        <taxon>Papilionoideae</taxon>
        <taxon>50 kb inversion clade</taxon>
        <taxon>dalbergioids sensu lato</taxon>
        <taxon>Dalbergieae</taxon>
        <taxon>Pterocarpus clade</taxon>
        <taxon>Stylosanthes</taxon>
    </lineage>
</organism>
<accession>A0ABU6Z3K2</accession>